<dbReference type="Proteomes" id="UP000568839">
    <property type="component" value="Unassembled WGS sequence"/>
</dbReference>
<reference evidence="2 3" key="1">
    <citation type="submission" date="2020-08" db="EMBL/GenBank/DDBJ databases">
        <title>Genomic Encyclopedia of Type Strains, Phase IV (KMG-IV): sequencing the most valuable type-strain genomes for metagenomic binning, comparative biology and taxonomic classification.</title>
        <authorList>
            <person name="Goeker M."/>
        </authorList>
    </citation>
    <scope>NUCLEOTIDE SEQUENCE [LARGE SCALE GENOMIC DNA]</scope>
    <source>
        <strain evidence="2 3">DSM 21769</strain>
    </source>
</reference>
<dbReference type="PIRSF" id="PIRSF031653">
    <property type="entry name" value="UCP031653"/>
    <property type="match status" value="1"/>
</dbReference>
<dbReference type="Pfam" id="PF09902">
    <property type="entry name" value="DUF2129"/>
    <property type="match status" value="1"/>
</dbReference>
<evidence type="ECO:0000313" key="3">
    <source>
        <dbReference type="Proteomes" id="UP000568839"/>
    </source>
</evidence>
<comment type="caution">
    <text evidence="2">The sequence shown here is derived from an EMBL/GenBank/DDBJ whole genome shotgun (WGS) entry which is preliminary data.</text>
</comment>
<protein>
    <submittedName>
        <fullName evidence="2">Uncharacterized protein YlbG (UPF0298 family)</fullName>
    </submittedName>
</protein>
<gene>
    <name evidence="2" type="ORF">HNR44_001355</name>
</gene>
<dbReference type="RefSeq" id="WP_184403292.1">
    <property type="nucleotide sequence ID" value="NZ_JACHHJ010000001.1"/>
</dbReference>
<name>A0A841PQE4_9BACL</name>
<sequence>MYEQRQGLVIWFQSLKQVRQLRKYGHVQYVSKKLKYAMLYCNNSEAEELSESIERLPFVTHVEWSKRTQLDLNFHEEESERKKQSKFIYKAPAFE</sequence>
<proteinExistence type="predicted"/>
<dbReference type="EMBL" id="JACHHJ010000001">
    <property type="protein sequence ID" value="MBB6449406.1"/>
    <property type="molecule type" value="Genomic_DNA"/>
</dbReference>
<evidence type="ECO:0000313" key="2">
    <source>
        <dbReference type="EMBL" id="MBB6449406.1"/>
    </source>
</evidence>
<evidence type="ECO:0000256" key="1">
    <source>
        <dbReference type="ARBA" id="ARBA00022490"/>
    </source>
</evidence>
<keyword evidence="1" id="KW-0963">Cytoplasm</keyword>
<dbReference type="InterPro" id="IPR016979">
    <property type="entry name" value="DUF2129"/>
</dbReference>
<dbReference type="AlphaFoldDB" id="A0A841PQE4"/>
<accession>A0A841PQE4</accession>
<keyword evidence="3" id="KW-1185">Reference proteome</keyword>
<organism evidence="2 3">
    <name type="scientific">Geomicrobium halophilum</name>
    <dbReference type="NCBI Taxonomy" id="549000"/>
    <lineage>
        <taxon>Bacteria</taxon>
        <taxon>Bacillati</taxon>
        <taxon>Bacillota</taxon>
        <taxon>Bacilli</taxon>
        <taxon>Bacillales</taxon>
        <taxon>Geomicrobium</taxon>
    </lineage>
</organism>